<dbReference type="InterPro" id="IPR003661">
    <property type="entry name" value="HisK_dim/P_dom"/>
</dbReference>
<comment type="caution">
    <text evidence="3">The sequence shown here is derived from an EMBL/GenBank/DDBJ whole genome shotgun (WGS) entry which is preliminary data.</text>
</comment>
<dbReference type="RefSeq" id="WP_267637372.1">
    <property type="nucleotide sequence ID" value="NZ_JAODIY010000009.1"/>
</dbReference>
<sequence length="414" mass="45733">MPRRDPSSTADSEEQTIKTAGQIVKYSREMYHLESVEEVAMITAESVPHIVDGHPNPAVIEIRPDTLRTIESLVPGEAVGQEPSDLVDRAYNDNQILLCADDELTIEYVSDDITRVQSDAFPSHSGGVTLAAPSVYTDKGGNFGAVLVVHWDSLETVKKHHLRPIDFLAEHVATAIVNIRSRERLERARNDLAKRKEMVEVYERLLRHDLGNDLQVITGFSDSLRRLLEEENVPPQAQEYTDKIFETSKSAAELIDSVGDTVKTIQEQSKAKPLQLRPVLTEAIDNVETKYDSLTVDYDPAEFEYRAYMGELIESVFANILSNAAVHNDKPVTVRLSVKPTQETIVISMADNGTGIADEVVEDLFEMGKKGPDSDGTGFGLGLAKSLVESYGGYIDVGESEFGGAEFHITLDRA</sequence>
<evidence type="ECO:0000256" key="1">
    <source>
        <dbReference type="ARBA" id="ARBA00022553"/>
    </source>
</evidence>
<dbReference type="InterPro" id="IPR036097">
    <property type="entry name" value="HisK_dim/P_sf"/>
</dbReference>
<dbReference type="EMBL" id="JBHSZQ010000047">
    <property type="protein sequence ID" value="MFC7126797.1"/>
    <property type="molecule type" value="Genomic_DNA"/>
</dbReference>
<dbReference type="Gene3D" id="3.30.565.10">
    <property type="entry name" value="Histidine kinase-like ATPase, C-terminal domain"/>
    <property type="match status" value="1"/>
</dbReference>
<evidence type="ECO:0000313" key="3">
    <source>
        <dbReference type="EMBL" id="MFC7126797.1"/>
    </source>
</evidence>
<dbReference type="PROSITE" id="PS50109">
    <property type="entry name" value="HIS_KIN"/>
    <property type="match status" value="1"/>
</dbReference>
<gene>
    <name evidence="3" type="ORF">ACFQJ7_12305</name>
</gene>
<dbReference type="InterPro" id="IPR003594">
    <property type="entry name" value="HATPase_dom"/>
</dbReference>
<feature type="domain" description="Histidine kinase" evidence="2">
    <location>
        <begin position="205"/>
        <end position="414"/>
    </location>
</feature>
<dbReference type="InterPro" id="IPR004358">
    <property type="entry name" value="Sig_transdc_His_kin-like_C"/>
</dbReference>
<accession>A0ABD5XEG6</accession>
<keyword evidence="1" id="KW-0597">Phosphoprotein</keyword>
<dbReference type="Proteomes" id="UP001596414">
    <property type="component" value="Unassembled WGS sequence"/>
</dbReference>
<dbReference type="GO" id="GO:0016301">
    <property type="term" value="F:kinase activity"/>
    <property type="evidence" value="ECO:0007669"/>
    <property type="project" value="UniProtKB-KW"/>
</dbReference>
<dbReference type="PANTHER" id="PTHR43547">
    <property type="entry name" value="TWO-COMPONENT HISTIDINE KINASE"/>
    <property type="match status" value="1"/>
</dbReference>
<dbReference type="SMART" id="SM00387">
    <property type="entry name" value="HATPase_c"/>
    <property type="match status" value="1"/>
</dbReference>
<proteinExistence type="predicted"/>
<name>A0ABD5XEG6_9EURY</name>
<reference evidence="3 4" key="1">
    <citation type="journal article" date="2014" name="Int. J. Syst. Evol. Microbiol.">
        <title>Complete genome sequence of Corynebacterium casei LMG S-19264T (=DSM 44701T), isolated from a smear-ripened cheese.</title>
        <authorList>
            <consortium name="US DOE Joint Genome Institute (JGI-PGF)"/>
            <person name="Walter F."/>
            <person name="Albersmeier A."/>
            <person name="Kalinowski J."/>
            <person name="Ruckert C."/>
        </authorList>
    </citation>
    <scope>NUCLEOTIDE SEQUENCE [LARGE SCALE GENOMIC DNA]</scope>
    <source>
        <strain evidence="3 4">CGMCC 4.7215</strain>
    </source>
</reference>
<dbReference type="AlphaFoldDB" id="A0ABD5XEG6"/>
<dbReference type="Pfam" id="PF02518">
    <property type="entry name" value="HATPase_c"/>
    <property type="match status" value="1"/>
</dbReference>
<dbReference type="PRINTS" id="PR00344">
    <property type="entry name" value="BCTRLSENSOR"/>
</dbReference>
<dbReference type="PANTHER" id="PTHR43547:SF2">
    <property type="entry name" value="HYBRID SIGNAL TRANSDUCTION HISTIDINE KINASE C"/>
    <property type="match status" value="1"/>
</dbReference>
<dbReference type="Gene3D" id="1.10.287.130">
    <property type="match status" value="1"/>
</dbReference>
<evidence type="ECO:0000259" key="2">
    <source>
        <dbReference type="PROSITE" id="PS50109"/>
    </source>
</evidence>
<dbReference type="InterPro" id="IPR036890">
    <property type="entry name" value="HATPase_C_sf"/>
</dbReference>
<organism evidence="3 4">
    <name type="scientific">Halovenus rubra</name>
    <dbReference type="NCBI Taxonomy" id="869890"/>
    <lineage>
        <taxon>Archaea</taxon>
        <taxon>Methanobacteriati</taxon>
        <taxon>Methanobacteriota</taxon>
        <taxon>Stenosarchaea group</taxon>
        <taxon>Halobacteria</taxon>
        <taxon>Halobacteriales</taxon>
        <taxon>Haloarculaceae</taxon>
        <taxon>Halovenus</taxon>
    </lineage>
</organism>
<dbReference type="CDD" id="cd00082">
    <property type="entry name" value="HisKA"/>
    <property type="match status" value="1"/>
</dbReference>
<dbReference type="SUPFAM" id="SSF47384">
    <property type="entry name" value="Homodimeric domain of signal transducing histidine kinase"/>
    <property type="match status" value="1"/>
</dbReference>
<keyword evidence="3" id="KW-0808">Transferase</keyword>
<evidence type="ECO:0000313" key="4">
    <source>
        <dbReference type="Proteomes" id="UP001596414"/>
    </source>
</evidence>
<dbReference type="InterPro" id="IPR005467">
    <property type="entry name" value="His_kinase_dom"/>
</dbReference>
<dbReference type="SUPFAM" id="SSF55874">
    <property type="entry name" value="ATPase domain of HSP90 chaperone/DNA topoisomerase II/histidine kinase"/>
    <property type="match status" value="1"/>
</dbReference>
<protein>
    <submittedName>
        <fullName evidence="3">Sensor histidine kinase</fullName>
    </submittedName>
</protein>
<keyword evidence="3" id="KW-0418">Kinase</keyword>